<dbReference type="EMBL" id="UINC01041306">
    <property type="protein sequence ID" value="SVB42403.1"/>
    <property type="molecule type" value="Genomic_DNA"/>
</dbReference>
<keyword evidence="1" id="KW-1133">Transmembrane helix</keyword>
<evidence type="ECO:0000256" key="1">
    <source>
        <dbReference type="SAM" id="Phobius"/>
    </source>
</evidence>
<keyword evidence="1" id="KW-0472">Membrane</keyword>
<feature type="transmembrane region" description="Helical" evidence="1">
    <location>
        <begin position="32"/>
        <end position="53"/>
    </location>
</feature>
<protein>
    <submittedName>
        <fullName evidence="2">Uncharacterized protein</fullName>
    </submittedName>
</protein>
<feature type="non-terminal residue" evidence="2">
    <location>
        <position position="90"/>
    </location>
</feature>
<organism evidence="2">
    <name type="scientific">marine metagenome</name>
    <dbReference type="NCBI Taxonomy" id="408172"/>
    <lineage>
        <taxon>unclassified sequences</taxon>
        <taxon>metagenomes</taxon>
        <taxon>ecological metagenomes</taxon>
    </lineage>
</organism>
<evidence type="ECO:0000313" key="2">
    <source>
        <dbReference type="EMBL" id="SVB42403.1"/>
    </source>
</evidence>
<name>A0A382DXJ1_9ZZZZ</name>
<proteinExistence type="predicted"/>
<reference evidence="2" key="1">
    <citation type="submission" date="2018-05" db="EMBL/GenBank/DDBJ databases">
        <authorList>
            <person name="Lanie J.A."/>
            <person name="Ng W.-L."/>
            <person name="Kazmierczak K.M."/>
            <person name="Andrzejewski T.M."/>
            <person name="Davidsen T.M."/>
            <person name="Wayne K.J."/>
            <person name="Tettelin H."/>
            <person name="Glass J.I."/>
            <person name="Rusch D."/>
            <person name="Podicherti R."/>
            <person name="Tsui H.-C.T."/>
            <person name="Winkler M.E."/>
        </authorList>
    </citation>
    <scope>NUCLEOTIDE SEQUENCE</scope>
</reference>
<accession>A0A382DXJ1</accession>
<dbReference type="AlphaFoldDB" id="A0A382DXJ1"/>
<keyword evidence="1" id="KW-0812">Transmembrane</keyword>
<sequence length="90" mass="10198">MQFIKDQIKRVSASLNRNSNSYFSSKILVGRLPVYLSLFFGFVIALQLINLTWKTIYPVNSVTYSIDSSLLRNNSVDAYKNLSGDPFIKG</sequence>
<gene>
    <name evidence="2" type="ORF">METZ01_LOCUS195257</name>
</gene>